<evidence type="ECO:0000313" key="9">
    <source>
        <dbReference type="Proteomes" id="UP000000752"/>
    </source>
</evidence>
<evidence type="ECO:0000259" key="7">
    <source>
        <dbReference type="Pfam" id="PF02878"/>
    </source>
</evidence>
<dbReference type="KEGG" id="pho:PH1696"/>
<evidence type="ECO:0000256" key="5">
    <source>
        <dbReference type="ARBA" id="ARBA00022842"/>
    </source>
</evidence>
<protein>
    <recommendedName>
        <fullName evidence="7">Alpha-D-phosphohexomutase alpha/beta/alpha domain-containing protein</fullName>
    </recommendedName>
</protein>
<proteinExistence type="inferred from homology"/>
<dbReference type="EnsemblBacteria" id="BAA30809">
    <property type="protein sequence ID" value="BAA30809"/>
    <property type="gene ID" value="BAA30809"/>
</dbReference>
<evidence type="ECO:0000256" key="3">
    <source>
        <dbReference type="ARBA" id="ARBA00022553"/>
    </source>
</evidence>
<keyword evidence="3" id="KW-0597">Phosphoprotein</keyword>
<dbReference type="SUPFAM" id="SSF53738">
    <property type="entry name" value="Phosphoglucomutase, first 3 domains"/>
    <property type="match status" value="2"/>
</dbReference>
<evidence type="ECO:0000256" key="6">
    <source>
        <dbReference type="ARBA" id="ARBA00023235"/>
    </source>
</evidence>
<dbReference type="PANTHER" id="PTHR43771:SF1">
    <property type="entry name" value="PHOSPHOMANNOMUTASE"/>
    <property type="match status" value="1"/>
</dbReference>
<dbReference type="PIR" id="B71177">
    <property type="entry name" value="B71177"/>
</dbReference>
<name>O59365_PYRHO</name>
<dbReference type="Pfam" id="PF02878">
    <property type="entry name" value="PGM_PMM_I"/>
    <property type="match status" value="1"/>
</dbReference>
<evidence type="ECO:0000256" key="1">
    <source>
        <dbReference type="ARBA" id="ARBA00001946"/>
    </source>
</evidence>
<dbReference type="GO" id="GO:0046872">
    <property type="term" value="F:metal ion binding"/>
    <property type="evidence" value="ECO:0007669"/>
    <property type="project" value="UniProtKB-KW"/>
</dbReference>
<evidence type="ECO:0000313" key="8">
    <source>
        <dbReference type="EMBL" id="BAA30809.1"/>
    </source>
</evidence>
<reference evidence="8 9" key="1">
    <citation type="journal article" date="1998" name="DNA Res.">
        <title>Complete sequence and gene organization of the genome of a hyper-thermophilic archaebacterium, Pyrococcus horikoshii OT3.</title>
        <authorList>
            <person name="Kawarabayasi Y."/>
            <person name="Sawada M."/>
            <person name="Horikawa H."/>
            <person name="Haikawa Y."/>
            <person name="Hino Y."/>
            <person name="Yamamoto S."/>
            <person name="Sekine M."/>
            <person name="Baba S."/>
            <person name="Kosugi H."/>
            <person name="Hosoyama A."/>
            <person name="Nagai Y."/>
            <person name="Sakai M."/>
            <person name="Ogura K."/>
            <person name="Otuka R."/>
            <person name="Nakazawa H."/>
            <person name="Takamiya M."/>
            <person name="Ohfuku Y."/>
            <person name="Funahashi T."/>
            <person name="Tanaka T."/>
            <person name="Kudoh Y."/>
            <person name="Yamazaki J."/>
            <person name="Kushida N."/>
            <person name="Oguchi A."/>
            <person name="Aoki K."/>
            <person name="Nakamura Y."/>
            <person name="Robb T.F."/>
            <person name="Horikoshi K."/>
            <person name="Masuchi Y."/>
            <person name="Shizuya H."/>
            <person name="Kikuchi H."/>
        </authorList>
    </citation>
    <scope>NUCLEOTIDE SEQUENCE [LARGE SCALE GENOMIC DNA]</scope>
    <source>
        <strain evidence="9">ATCC 700860 / DSM 12428 / JCM 9974 / NBRC 100139 / OT-3</strain>
    </source>
</reference>
<gene>
    <name evidence="8" type="ordered locus">PH1696</name>
</gene>
<dbReference type="InterPro" id="IPR016055">
    <property type="entry name" value="A-D-PHexomutase_a/b/a-I/II/III"/>
</dbReference>
<organism evidence="8 9">
    <name type="scientific">Pyrococcus horikoshii (strain ATCC 700860 / DSM 12428 / JCM 9974 / NBRC 100139 / OT-3)</name>
    <dbReference type="NCBI Taxonomy" id="70601"/>
    <lineage>
        <taxon>Archaea</taxon>
        <taxon>Methanobacteriati</taxon>
        <taxon>Methanobacteriota</taxon>
        <taxon>Thermococci</taxon>
        <taxon>Thermococcales</taxon>
        <taxon>Thermococcaceae</taxon>
        <taxon>Pyrococcus</taxon>
    </lineage>
</organism>
<sequence length="240" mass="27196">MYWMELYSSEKFNPEELALLGRAIGTVSQGTIVIGRDGRAISRYGKRALAVGIVSTGSTIMDVRLIPLVALKDFGKKKDYPFVYVYYHGGVKVEISGIDAEEVETILEKRTFVEAAPSDIGATVYYPNALEDILHDVIKHYNFKLDMKALVDCMNTPAVLLFPRISEKFSINVDLINDMMTSYLPPKPKEVFLQKLAKGSYDFGLRFRPDGIIEFYKDGDVKKFDSLWSLMDYLSSLITW</sequence>
<dbReference type="Proteomes" id="UP000000752">
    <property type="component" value="Chromosome"/>
</dbReference>
<keyword evidence="4" id="KW-0479">Metal-binding</keyword>
<dbReference type="GO" id="GO:0016868">
    <property type="term" value="F:intramolecular phosphotransferase activity"/>
    <property type="evidence" value="ECO:0007669"/>
    <property type="project" value="InterPro"/>
</dbReference>
<comment type="similarity">
    <text evidence="2">Belongs to the phosphohexose mutase family.</text>
</comment>
<keyword evidence="9" id="KW-1185">Reference proteome</keyword>
<evidence type="ECO:0000256" key="4">
    <source>
        <dbReference type="ARBA" id="ARBA00022723"/>
    </source>
</evidence>
<dbReference type="EMBL" id="BA000001">
    <property type="protein sequence ID" value="BAA30809.1"/>
    <property type="molecule type" value="Genomic_DNA"/>
</dbReference>
<keyword evidence="6" id="KW-0413">Isomerase</keyword>
<dbReference type="eggNOG" id="arCOG00768">
    <property type="taxonomic scope" value="Archaea"/>
</dbReference>
<dbReference type="InterPro" id="IPR005844">
    <property type="entry name" value="A-D-PHexomutase_a/b/a-I"/>
</dbReference>
<dbReference type="AlphaFoldDB" id="O59365"/>
<comment type="cofactor">
    <cofactor evidence="1">
        <name>Mg(2+)</name>
        <dbReference type="ChEBI" id="CHEBI:18420"/>
    </cofactor>
</comment>
<dbReference type="PANTHER" id="PTHR43771">
    <property type="entry name" value="PHOSPHOMANNOMUTASE"/>
    <property type="match status" value="1"/>
</dbReference>
<dbReference type="Gene3D" id="3.40.120.10">
    <property type="entry name" value="Alpha-D-Glucose-1,6-Bisphosphate, subunit A, domain 3"/>
    <property type="match status" value="1"/>
</dbReference>
<evidence type="ECO:0000256" key="2">
    <source>
        <dbReference type="ARBA" id="ARBA00010231"/>
    </source>
</evidence>
<feature type="domain" description="Alpha-D-phosphohexomutase alpha/beta/alpha" evidence="7">
    <location>
        <begin position="9"/>
        <end position="72"/>
    </location>
</feature>
<dbReference type="STRING" id="70601.gene:9378691"/>
<dbReference type="GO" id="GO:0005975">
    <property type="term" value="P:carbohydrate metabolic process"/>
    <property type="evidence" value="ECO:0007669"/>
    <property type="project" value="InterPro"/>
</dbReference>
<keyword evidence="5" id="KW-0460">Magnesium</keyword>
<accession>O59365</accession>